<comment type="caution">
    <text evidence="2">The sequence shown here is derived from an EMBL/GenBank/DDBJ whole genome shotgun (WGS) entry which is preliminary data.</text>
</comment>
<protein>
    <recommendedName>
        <fullName evidence="4">RRM domain-containing protein</fullName>
    </recommendedName>
</protein>
<dbReference type="InterPro" id="IPR035979">
    <property type="entry name" value="RBD_domain_sf"/>
</dbReference>
<evidence type="ECO:0000313" key="2">
    <source>
        <dbReference type="EMBL" id="CAL0309706.1"/>
    </source>
</evidence>
<dbReference type="CDD" id="cd00590">
    <property type="entry name" value="RRM_SF"/>
    <property type="match status" value="1"/>
</dbReference>
<accession>A0AAV1WKV8</accession>
<dbReference type="AlphaFoldDB" id="A0AAV1WKV8"/>
<dbReference type="SUPFAM" id="SSF54928">
    <property type="entry name" value="RNA-binding domain, RBD"/>
    <property type="match status" value="1"/>
</dbReference>
<evidence type="ECO:0008006" key="4">
    <source>
        <dbReference type="Google" id="ProtNLM"/>
    </source>
</evidence>
<feature type="region of interest" description="Disordered" evidence="1">
    <location>
        <begin position="1"/>
        <end position="33"/>
    </location>
</feature>
<reference evidence="2 3" key="1">
    <citation type="submission" date="2024-03" db="EMBL/GenBank/DDBJ databases">
        <authorList>
            <person name="Martinez-Hernandez J."/>
        </authorList>
    </citation>
    <scope>NUCLEOTIDE SEQUENCE [LARGE SCALE GENOMIC DNA]</scope>
</reference>
<sequence>MRESEREWVRVGGRGKGRSRGGGEGFNPWNDGGLDNRFRGGNLHQLVTKEKVIGGPRKQNQVGFYKHLEAPGLNFFFTNIPDSHGTAEMWEVFAKCRSAGEVFIPPKRDKKGNRFGFVRFIKDSGGSILEEKLKNVWIGNYKVITNKPRYNRMKEKVDKGKTPLSLSAFGNGDKAVGNLLIKSWKEALTNGNSAASNAVVSKPFLEFYSRLDFKNCFMGELLNAEDVVVVKDFLIKEGEEDDDDVEERCCRLSATSQVNSASDSRGTMAQNVGTDRDDFCVKELVEKRKSVRDEKRRRKKLIMLKDSLAVKKRKKMNSIIQEEKGKSDDVLILGNSSRVVPCQTFVKEKNIGLLDDGPNWVMGGAKLGPIKNVATIIFKEPGLIVGPCFDDYISREALVTGPSSWAKNKAVLDLKGGPVGLNNFLEEGSCSKKGLSTKKNFSTIVKKGNDLGGRGKWQNTKKCTSQKNYPTPITSSSCLIRMLGKKKPKKNSV</sequence>
<name>A0AAV1WKV8_LUPLU</name>
<dbReference type="EMBL" id="CAXHTB010000007">
    <property type="protein sequence ID" value="CAL0309706.1"/>
    <property type="molecule type" value="Genomic_DNA"/>
</dbReference>
<proteinExistence type="predicted"/>
<keyword evidence="3" id="KW-1185">Reference proteome</keyword>
<gene>
    <name evidence="2" type="ORF">LLUT_LOCUS10766</name>
</gene>
<dbReference type="GO" id="GO:0003676">
    <property type="term" value="F:nucleic acid binding"/>
    <property type="evidence" value="ECO:0007669"/>
    <property type="project" value="InterPro"/>
</dbReference>
<organism evidence="2 3">
    <name type="scientific">Lupinus luteus</name>
    <name type="common">European yellow lupine</name>
    <dbReference type="NCBI Taxonomy" id="3873"/>
    <lineage>
        <taxon>Eukaryota</taxon>
        <taxon>Viridiplantae</taxon>
        <taxon>Streptophyta</taxon>
        <taxon>Embryophyta</taxon>
        <taxon>Tracheophyta</taxon>
        <taxon>Spermatophyta</taxon>
        <taxon>Magnoliopsida</taxon>
        <taxon>eudicotyledons</taxon>
        <taxon>Gunneridae</taxon>
        <taxon>Pentapetalae</taxon>
        <taxon>rosids</taxon>
        <taxon>fabids</taxon>
        <taxon>Fabales</taxon>
        <taxon>Fabaceae</taxon>
        <taxon>Papilionoideae</taxon>
        <taxon>50 kb inversion clade</taxon>
        <taxon>genistoids sensu lato</taxon>
        <taxon>core genistoids</taxon>
        <taxon>Genisteae</taxon>
        <taxon>Lupinus</taxon>
    </lineage>
</organism>
<dbReference type="Proteomes" id="UP001497480">
    <property type="component" value="Unassembled WGS sequence"/>
</dbReference>
<evidence type="ECO:0000256" key="1">
    <source>
        <dbReference type="SAM" id="MobiDB-lite"/>
    </source>
</evidence>
<evidence type="ECO:0000313" key="3">
    <source>
        <dbReference type="Proteomes" id="UP001497480"/>
    </source>
</evidence>